<keyword evidence="6" id="KW-1185">Reference proteome</keyword>
<evidence type="ECO:0000256" key="1">
    <source>
        <dbReference type="ARBA" id="ARBA00006914"/>
    </source>
</evidence>
<dbReference type="STRING" id="1257118.L8HFD9"/>
<gene>
    <name evidence="5" type="ORF">ACA1_143070</name>
</gene>
<keyword evidence="3" id="KW-0067">ATP-binding</keyword>
<dbReference type="VEuPathDB" id="AmoebaDB:ACA1_143070"/>
<dbReference type="InterPro" id="IPR003593">
    <property type="entry name" value="AAA+_ATPase"/>
</dbReference>
<feature type="domain" description="AAA+ ATPase" evidence="4">
    <location>
        <begin position="638"/>
        <end position="771"/>
    </location>
</feature>
<dbReference type="RefSeq" id="XP_004353495.1">
    <property type="nucleotide sequence ID" value="XM_004353443.1"/>
</dbReference>
<evidence type="ECO:0000313" key="6">
    <source>
        <dbReference type="Proteomes" id="UP000011083"/>
    </source>
</evidence>
<dbReference type="CDD" id="cd19481">
    <property type="entry name" value="RecA-like_protease"/>
    <property type="match status" value="2"/>
</dbReference>
<proteinExistence type="inferred from homology"/>
<dbReference type="OMA" id="EWIPRME"/>
<dbReference type="Pfam" id="PF00004">
    <property type="entry name" value="AAA"/>
    <property type="match status" value="2"/>
</dbReference>
<dbReference type="Gene3D" id="1.10.8.60">
    <property type="match status" value="1"/>
</dbReference>
<reference evidence="5 6" key="1">
    <citation type="journal article" date="2013" name="Genome Biol.">
        <title>Genome of Acanthamoeba castellanii highlights extensive lateral gene transfer and early evolution of tyrosine kinase signaling.</title>
        <authorList>
            <person name="Clarke M."/>
            <person name="Lohan A.J."/>
            <person name="Liu B."/>
            <person name="Lagkouvardos I."/>
            <person name="Roy S."/>
            <person name="Zafar N."/>
            <person name="Bertelli C."/>
            <person name="Schilde C."/>
            <person name="Kianianmomeni A."/>
            <person name="Burglin T.R."/>
            <person name="Frech C."/>
            <person name="Turcotte B."/>
            <person name="Kopec K.O."/>
            <person name="Synnott J.M."/>
            <person name="Choo C."/>
            <person name="Paponov I."/>
            <person name="Finkler A."/>
            <person name="Soon Heng Tan C."/>
            <person name="Hutchins A.P."/>
            <person name="Weinmeier T."/>
            <person name="Rattei T."/>
            <person name="Chu J.S."/>
            <person name="Gimenez G."/>
            <person name="Irimia M."/>
            <person name="Rigden D.J."/>
            <person name="Fitzpatrick D.A."/>
            <person name="Lorenzo-Morales J."/>
            <person name="Bateman A."/>
            <person name="Chiu C.H."/>
            <person name="Tang P."/>
            <person name="Hegemann P."/>
            <person name="Fromm H."/>
            <person name="Raoult D."/>
            <person name="Greub G."/>
            <person name="Miranda-Saavedra D."/>
            <person name="Chen N."/>
            <person name="Nash P."/>
            <person name="Ginger M.L."/>
            <person name="Horn M."/>
            <person name="Schaap P."/>
            <person name="Caler L."/>
            <person name="Loftus B."/>
        </authorList>
    </citation>
    <scope>NUCLEOTIDE SEQUENCE [LARGE SCALE GENOMIC DNA]</scope>
    <source>
        <strain evidence="5 6">Neff</strain>
    </source>
</reference>
<accession>L8HFD9</accession>
<dbReference type="Pfam" id="PF22977">
    <property type="entry name" value="WHD"/>
    <property type="match status" value="1"/>
</dbReference>
<dbReference type="InterPro" id="IPR003959">
    <property type="entry name" value="ATPase_AAA_core"/>
</dbReference>
<dbReference type="SUPFAM" id="SSF52540">
    <property type="entry name" value="P-loop containing nucleoside triphosphate hydrolases"/>
    <property type="match status" value="2"/>
</dbReference>
<dbReference type="PANTHER" id="PTHR23073">
    <property type="entry name" value="26S PROTEASOME REGULATORY SUBUNIT"/>
    <property type="match status" value="1"/>
</dbReference>
<dbReference type="GO" id="GO:0005524">
    <property type="term" value="F:ATP binding"/>
    <property type="evidence" value="ECO:0007669"/>
    <property type="project" value="UniProtKB-KW"/>
</dbReference>
<evidence type="ECO:0000256" key="2">
    <source>
        <dbReference type="ARBA" id="ARBA00022741"/>
    </source>
</evidence>
<name>L8HFD9_ACACF</name>
<feature type="domain" description="AAA+ ATPase" evidence="4">
    <location>
        <begin position="386"/>
        <end position="507"/>
    </location>
</feature>
<evidence type="ECO:0000259" key="4">
    <source>
        <dbReference type="SMART" id="SM00382"/>
    </source>
</evidence>
<dbReference type="InterPro" id="IPR027417">
    <property type="entry name" value="P-loop_NTPase"/>
</dbReference>
<dbReference type="SMART" id="SM00382">
    <property type="entry name" value="AAA"/>
    <property type="match status" value="2"/>
</dbReference>
<dbReference type="Gene3D" id="3.40.50.300">
    <property type="entry name" value="P-loop containing nucleotide triphosphate hydrolases"/>
    <property type="match status" value="2"/>
</dbReference>
<dbReference type="Proteomes" id="UP000011083">
    <property type="component" value="Unassembled WGS sequence"/>
</dbReference>
<comment type="similarity">
    <text evidence="1">Belongs to the AAA ATPase family.</text>
</comment>
<dbReference type="AlphaFoldDB" id="L8HFD9"/>
<dbReference type="GeneID" id="14924966"/>
<dbReference type="KEGG" id="acan:ACA1_143070"/>
<dbReference type="EMBL" id="KB007840">
    <property type="protein sequence ID" value="ELR23967.1"/>
    <property type="molecule type" value="Genomic_DNA"/>
</dbReference>
<sequence length="857" mass="96454">MESSVDEGLLAVEPLGKAWVLKQFDENPRLHRMLSPPVVDRLTNQALAVPYASDLEYLHDLEVDMVLKKTLLGLEDLQIGQELSFFKKNQLDSEACQQYTAALNAVKANFGRGVAKKLRHHAPVDTKPQERQGRPLLPRLVRLAIKFGLSEKEKLALNFIVVQAIGGGRRSNYSFESLLRYSDMTINEAIAFLKSTRPYLTQGLFVVDKTSPMQNDYIDIPHQLDTKVRELRAKERMLKAKCQKRLEMTRQTDWLPRLERLALACKLDEFEKVVLLTLVGGVISQDISSLNYDFMTGQRNSGFTVGGLLQLFCKGFQEEIKARHAFLSSASELVEGSHSYYPKVKMDQVVLPDDSKKLILETVEGFECYKKFRKDLGFEETITYGNGILLLFYGTSGTGKTMMANALGNKLGKRILLINFTSLGGNQADEVIKFIFREAKLTDSILFFDECEQIFLSRDKGGNEVNLLLTEIERHDGLIIMATNRAFDLDEAMHRRVTLAIEFRQPDPVLRQKIWRAHVPSGLTLADDIDWKALAMKYELTGGFIKNAVLSALSSAVNRDKENPVIKHEDLERGSRLQLRGRLGMVDFDRRVVPTRGIEDIIADDAVVKQLQEIINFEKARQVLFGQWGYSEKMCYDQGTTALFYGLPGVGKTLAAEAVGFETGKPLKVINCAELVSKYVGETAKNIEYVFKEARTLDAILVFDEAESLFGARSDKQDSSTDRYANLDVGLLLYHLERFPGIVILTTNLMPTLDSAFHRRLRFMVEFPTPDVKLREKLWRIHLPPNAPLAPDVDLAKLAGRFAFAGGNIKNVCFKAASRAALRLDNARITMDDLEDCAQKELEKGGGGKENPALLYS</sequence>
<evidence type="ECO:0000256" key="3">
    <source>
        <dbReference type="ARBA" id="ARBA00022840"/>
    </source>
</evidence>
<evidence type="ECO:0000313" key="5">
    <source>
        <dbReference type="EMBL" id="ELR23967.1"/>
    </source>
</evidence>
<dbReference type="GO" id="GO:0016887">
    <property type="term" value="F:ATP hydrolysis activity"/>
    <property type="evidence" value="ECO:0007669"/>
    <property type="project" value="InterPro"/>
</dbReference>
<organism evidence="5 6">
    <name type="scientific">Acanthamoeba castellanii (strain ATCC 30010 / Neff)</name>
    <dbReference type="NCBI Taxonomy" id="1257118"/>
    <lineage>
        <taxon>Eukaryota</taxon>
        <taxon>Amoebozoa</taxon>
        <taxon>Discosea</taxon>
        <taxon>Longamoebia</taxon>
        <taxon>Centramoebida</taxon>
        <taxon>Acanthamoebidae</taxon>
        <taxon>Acanthamoeba</taxon>
    </lineage>
</organism>
<dbReference type="InterPro" id="IPR054472">
    <property type="entry name" value="WHD"/>
</dbReference>
<keyword evidence="2" id="KW-0547">Nucleotide-binding</keyword>
<dbReference type="InterPro" id="IPR050221">
    <property type="entry name" value="26S_Proteasome_ATPase"/>
</dbReference>
<protein>
    <submittedName>
        <fullName evidence="5">ATPase, AAA domain containing protein</fullName>
    </submittedName>
</protein>
<dbReference type="OrthoDB" id="10042665at2759"/>